<feature type="transmembrane region" description="Helical" evidence="1">
    <location>
        <begin position="95"/>
        <end position="112"/>
    </location>
</feature>
<name>A0A830I3M9_9CHLO</name>
<proteinExistence type="predicted"/>
<keyword evidence="1" id="KW-1133">Transmembrane helix</keyword>
<dbReference type="Proteomes" id="UP000660262">
    <property type="component" value="Unassembled WGS sequence"/>
</dbReference>
<accession>A0A830I3M9</accession>
<keyword evidence="1" id="KW-0812">Transmembrane</keyword>
<evidence type="ECO:0000313" key="2">
    <source>
        <dbReference type="EMBL" id="GHP12321.1"/>
    </source>
</evidence>
<comment type="caution">
    <text evidence="2">The sequence shown here is derived from an EMBL/GenBank/DDBJ whole genome shotgun (WGS) entry which is preliminary data.</text>
</comment>
<organism evidence="2 3">
    <name type="scientific">Pycnococcus provasolii</name>
    <dbReference type="NCBI Taxonomy" id="41880"/>
    <lineage>
        <taxon>Eukaryota</taxon>
        <taxon>Viridiplantae</taxon>
        <taxon>Chlorophyta</taxon>
        <taxon>Pseudoscourfieldiophyceae</taxon>
        <taxon>Pseudoscourfieldiales</taxon>
        <taxon>Pycnococcaceae</taxon>
        <taxon>Pycnococcus</taxon>
    </lineage>
</organism>
<gene>
    <name evidence="2" type="ORF">PPROV_001104900</name>
</gene>
<protein>
    <submittedName>
        <fullName evidence="2">Uncharacterized protein</fullName>
    </submittedName>
</protein>
<evidence type="ECO:0000256" key="1">
    <source>
        <dbReference type="SAM" id="Phobius"/>
    </source>
</evidence>
<keyword evidence="3" id="KW-1185">Reference proteome</keyword>
<dbReference type="AlphaFoldDB" id="A0A830I3M9"/>
<keyword evidence="1" id="KW-0472">Membrane</keyword>
<sequence length="114" mass="13050">MAPYLQYAAAAAAPTWPPQPPLDERNFVYDERRAHLLVLELDVWPKTWEDKQHMLRGTVSSIYVKSIPLSSVKADDSAHDGTNSVHKSLRRDNNLFCYSFFIVVILSIDVRANY</sequence>
<reference evidence="2" key="1">
    <citation type="submission" date="2020-10" db="EMBL/GenBank/DDBJ databases">
        <title>Unveiling of a novel bifunctional photoreceptor, Dualchrome1, isolated from a cosmopolitan green alga.</title>
        <authorList>
            <person name="Suzuki S."/>
            <person name="Kawachi M."/>
        </authorList>
    </citation>
    <scope>NUCLEOTIDE SEQUENCE</scope>
    <source>
        <strain evidence="2">NIES 2893</strain>
    </source>
</reference>
<dbReference type="EMBL" id="BNJQ01000040">
    <property type="protein sequence ID" value="GHP12321.1"/>
    <property type="molecule type" value="Genomic_DNA"/>
</dbReference>
<evidence type="ECO:0000313" key="3">
    <source>
        <dbReference type="Proteomes" id="UP000660262"/>
    </source>
</evidence>